<evidence type="ECO:0000313" key="2">
    <source>
        <dbReference type="Proteomes" id="UP001213000"/>
    </source>
</evidence>
<sequence>MPSHTPSSALMRLHALDGAPWCWPTWQERTGILHGLFPEDDKHLPPGWTRQNARDVQSYFQNYLVQPSEEKKQQYQSKSNHPGKAVWDDFMKKNWVRWKIHDAVVEELKEWDCHPTAIIIREHNGDQNQWPHADVYAAQILNTLGLKLFGEEAFLPNSSTLPQSVRKPLTVFVQRSWDNLRKAVGRLKANAAKHEADAQASFAELENGYVTKKTVAKAIRNVASWKEVSELFNTAENGQKAEEMLGDLQVIMETLSSLSLVGQLSSQEISSCRTNFQFKRPSNFFKNYRKRKKQPR</sequence>
<proteinExistence type="predicted"/>
<dbReference type="AlphaFoldDB" id="A0AAD5VQR7"/>
<reference evidence="1" key="1">
    <citation type="submission" date="2022-07" db="EMBL/GenBank/DDBJ databases">
        <title>Genome Sequence of Leucocoprinus birnbaumii.</title>
        <authorList>
            <person name="Buettner E."/>
        </authorList>
    </citation>
    <scope>NUCLEOTIDE SEQUENCE</scope>
    <source>
        <strain evidence="1">VT141</strain>
    </source>
</reference>
<gene>
    <name evidence="1" type="ORF">NP233_g7517</name>
</gene>
<protein>
    <submittedName>
        <fullName evidence="1">Uncharacterized protein</fullName>
    </submittedName>
</protein>
<comment type="caution">
    <text evidence="1">The sequence shown here is derived from an EMBL/GenBank/DDBJ whole genome shotgun (WGS) entry which is preliminary data.</text>
</comment>
<accession>A0AAD5VQR7</accession>
<evidence type="ECO:0000313" key="1">
    <source>
        <dbReference type="EMBL" id="KAJ3565619.1"/>
    </source>
</evidence>
<dbReference type="Proteomes" id="UP001213000">
    <property type="component" value="Unassembled WGS sequence"/>
</dbReference>
<dbReference type="EMBL" id="JANIEX010000554">
    <property type="protein sequence ID" value="KAJ3565619.1"/>
    <property type="molecule type" value="Genomic_DNA"/>
</dbReference>
<organism evidence="1 2">
    <name type="scientific">Leucocoprinus birnbaumii</name>
    <dbReference type="NCBI Taxonomy" id="56174"/>
    <lineage>
        <taxon>Eukaryota</taxon>
        <taxon>Fungi</taxon>
        <taxon>Dikarya</taxon>
        <taxon>Basidiomycota</taxon>
        <taxon>Agaricomycotina</taxon>
        <taxon>Agaricomycetes</taxon>
        <taxon>Agaricomycetidae</taxon>
        <taxon>Agaricales</taxon>
        <taxon>Agaricineae</taxon>
        <taxon>Agaricaceae</taxon>
        <taxon>Leucocoprinus</taxon>
    </lineage>
</organism>
<keyword evidence="2" id="KW-1185">Reference proteome</keyword>
<name>A0AAD5VQR7_9AGAR</name>